<comment type="caution">
    <text evidence="1">The sequence shown here is derived from an EMBL/GenBank/DDBJ whole genome shotgun (WGS) entry which is preliminary data.</text>
</comment>
<dbReference type="EMBL" id="JADMKU010000009">
    <property type="protein sequence ID" value="MBR9651802.1"/>
    <property type="molecule type" value="Genomic_DNA"/>
</dbReference>
<organism evidence="1 2">
    <name type="scientific">Thalassovita aquimarina</name>
    <dbReference type="NCBI Taxonomy" id="2785917"/>
    <lineage>
        <taxon>Bacteria</taxon>
        <taxon>Pseudomonadati</taxon>
        <taxon>Pseudomonadota</taxon>
        <taxon>Alphaproteobacteria</taxon>
        <taxon>Rhodobacterales</taxon>
        <taxon>Roseobacteraceae</taxon>
        <taxon>Thalassovita</taxon>
    </lineage>
</organism>
<protein>
    <submittedName>
        <fullName evidence="1">Squalene/phytoene synthase family protein</fullName>
    </submittedName>
</protein>
<dbReference type="SUPFAM" id="SSF48576">
    <property type="entry name" value="Terpenoid synthases"/>
    <property type="match status" value="1"/>
</dbReference>
<dbReference type="InterPro" id="IPR002060">
    <property type="entry name" value="Squ/phyt_synthse"/>
</dbReference>
<dbReference type="Gene3D" id="1.10.600.10">
    <property type="entry name" value="Farnesyl Diphosphate Synthase"/>
    <property type="match status" value="1"/>
</dbReference>
<evidence type="ECO:0000313" key="2">
    <source>
        <dbReference type="Proteomes" id="UP001195941"/>
    </source>
</evidence>
<dbReference type="Pfam" id="PF00494">
    <property type="entry name" value="SQS_PSY"/>
    <property type="match status" value="1"/>
</dbReference>
<evidence type="ECO:0000313" key="1">
    <source>
        <dbReference type="EMBL" id="MBR9651802.1"/>
    </source>
</evidence>
<name>A0ABS5HSP4_9RHOB</name>
<dbReference type="Proteomes" id="UP001195941">
    <property type="component" value="Unassembled WGS sequence"/>
</dbReference>
<dbReference type="RefSeq" id="WP_212701319.1">
    <property type="nucleotide sequence ID" value="NZ_JADMKU010000009.1"/>
</dbReference>
<sequence length="259" mass="27928">MSFDNPDIIACAQLVERADPDRFRATMAAPVAARAVLFPLFAANVEIARAPWVTQEAMIAEMRLQWWRDAMDEIAGGQPPRRHEVVTPLAQVLDAAGAALIGDLVEARRWDIYRDPFEDAAAFEAYLQNTSSNLLLAAVRALGGGDEAVIRDLGYAVGLANYLCAIPALEKAGRVPLVDGRDEAVAALARDGLKRLKKARAQRGKVSSGAASALLSAWQAGPVLAHAAKEPQRVKAGALGPSEFLRSLGLLWRAQTLRW</sequence>
<dbReference type="InterPro" id="IPR008949">
    <property type="entry name" value="Isoprenoid_synthase_dom_sf"/>
</dbReference>
<keyword evidence="2" id="KW-1185">Reference proteome</keyword>
<proteinExistence type="predicted"/>
<accession>A0ABS5HSP4</accession>
<gene>
    <name evidence="1" type="ORF">IT775_11790</name>
</gene>
<reference evidence="1 2" key="1">
    <citation type="journal article" date="2021" name="Arch. Microbiol.">
        <title>Thalassobius aquimarinus sp. nov., isolated from the Sea of Japan seashore.</title>
        <authorList>
            <person name="Kurilenko V.V."/>
            <person name="Romanenko L.A."/>
            <person name="Chernysheva N.Y."/>
            <person name="Velansky P.V."/>
            <person name="Tekutyeva L.A."/>
            <person name="Isaeva M.P."/>
            <person name="Mikhailov V.V."/>
        </authorList>
    </citation>
    <scope>NUCLEOTIDE SEQUENCE [LARGE SCALE GENOMIC DNA]</scope>
    <source>
        <strain evidence="1 2">KMM 8518</strain>
    </source>
</reference>